<dbReference type="AlphaFoldDB" id="A0A1M7TGQ2"/>
<dbReference type="EMBL" id="FRDJ01000018">
    <property type="protein sequence ID" value="SHN69788.1"/>
    <property type="molecule type" value="Genomic_DNA"/>
</dbReference>
<sequence>MIYRKVVCKAVTPIISKGPNKEGKTYDFGLTGQSIKGVLHYWFRAVAPRVINIYELSFPKDTTGMDPEAKKKLEKQIEELRKRFENEKYKGLKFLEEQIFGSQNKRAPFGMWVEFEERDLEPIINIVEYYDNRSKRTRTDYSLAYSVYGTVKIPDDKVERSAKWLRAGSKFEIYITAESQEVFDVIFALLKLTSLVGGFGAKTTKGFGQFEIVDVFDENDKALGIKFEKVLDPNEPLQEKIDKVLKEVRIQTVKLLDAKNVSKFLGFEKSVKDEQNITLLEFPNFTNNAYIVFDKEEVKPDRDPLNLIRNLYRASQDPEKLGWYRALKRRLRYYQEVVQNRENKNVSPENNFISKDSVEEIIKGLNGKDSVDVEVRSAFLGLPIQYSRLKVKGSVDKVTFYSIVKLSDKTENGRKTSPLRIIFVKTGQEYAAYCLILKSHLSDEFVEQADSTIRYTLKSDNSKVNGHININWNNVESLLKKNLKNERGDVNGK</sequence>
<dbReference type="GO" id="GO:0051607">
    <property type="term" value="P:defense response to virus"/>
    <property type="evidence" value="ECO:0007669"/>
    <property type="project" value="UniProtKB-KW"/>
</dbReference>
<dbReference type="RefSeq" id="WP_072761055.1">
    <property type="nucleotide sequence ID" value="NZ_FRDJ01000018.1"/>
</dbReference>
<dbReference type="Pfam" id="PF03787">
    <property type="entry name" value="RAMPs"/>
    <property type="match status" value="1"/>
</dbReference>
<evidence type="ECO:0000259" key="2">
    <source>
        <dbReference type="Pfam" id="PF03787"/>
    </source>
</evidence>
<dbReference type="Proteomes" id="UP000184207">
    <property type="component" value="Unassembled WGS sequence"/>
</dbReference>
<evidence type="ECO:0000313" key="4">
    <source>
        <dbReference type="Proteomes" id="UP000184207"/>
    </source>
</evidence>
<name>A0A1M7TGQ2_FERGO</name>
<proteinExistence type="predicted"/>
<protein>
    <submittedName>
        <fullName evidence="3">CRISPR-associated protein Cmr1</fullName>
    </submittedName>
</protein>
<reference evidence="4" key="1">
    <citation type="submission" date="2016-12" db="EMBL/GenBank/DDBJ databases">
        <authorList>
            <person name="Varghese N."/>
            <person name="Submissions S."/>
        </authorList>
    </citation>
    <scope>NUCLEOTIDE SEQUENCE [LARGE SCALE GENOMIC DNA]</scope>
    <source>
        <strain evidence="4">DSM 13020</strain>
    </source>
</reference>
<dbReference type="STRING" id="1121883.SAMN02745226_01970"/>
<accession>A0A1M7TGQ2</accession>
<dbReference type="NCBIfam" id="TIGR01894">
    <property type="entry name" value="cas_TM1795_cmr1"/>
    <property type="match status" value="1"/>
</dbReference>
<keyword evidence="1" id="KW-0051">Antiviral defense</keyword>
<dbReference type="InterPro" id="IPR005537">
    <property type="entry name" value="RAMP_III_fam"/>
</dbReference>
<feature type="domain" description="CRISPR type III-associated protein" evidence="2">
    <location>
        <begin position="9"/>
        <end position="211"/>
    </location>
</feature>
<evidence type="ECO:0000256" key="1">
    <source>
        <dbReference type="ARBA" id="ARBA00023118"/>
    </source>
</evidence>
<evidence type="ECO:0000313" key="3">
    <source>
        <dbReference type="EMBL" id="SHN69788.1"/>
    </source>
</evidence>
<gene>
    <name evidence="3" type="ORF">SAMN02745226_01970</name>
</gene>
<dbReference type="InterPro" id="IPR007522">
    <property type="entry name" value="CRISPR-assoc_prot_TM1795"/>
</dbReference>
<dbReference type="OrthoDB" id="190500at2"/>
<organism evidence="3 4">
    <name type="scientific">Fervidobacterium gondwanense DSM 13020</name>
    <dbReference type="NCBI Taxonomy" id="1121883"/>
    <lineage>
        <taxon>Bacteria</taxon>
        <taxon>Thermotogati</taxon>
        <taxon>Thermotogota</taxon>
        <taxon>Thermotogae</taxon>
        <taxon>Thermotogales</taxon>
        <taxon>Fervidobacteriaceae</taxon>
        <taxon>Fervidobacterium</taxon>
    </lineage>
</organism>
<keyword evidence="4" id="KW-1185">Reference proteome</keyword>